<sequence>MKQEDQSVLNEEMRQEAVNAFRRLRQQYETSRKSERMKLDTRLKADFARLRAATPEARVCVYGMYRSVPFIDPVAAERYNRRGAGRL</sequence>
<organism evidence="1 2">
    <name type="scientific">Pelodictyon luteolum</name>
    <dbReference type="NCBI Taxonomy" id="1100"/>
    <lineage>
        <taxon>Bacteria</taxon>
        <taxon>Pseudomonadati</taxon>
        <taxon>Chlorobiota</taxon>
        <taxon>Chlorobiia</taxon>
        <taxon>Chlorobiales</taxon>
        <taxon>Chlorobiaceae</taxon>
        <taxon>Chlorobium/Pelodictyon group</taxon>
        <taxon>Pelodictyon</taxon>
    </lineage>
</organism>
<dbReference type="RefSeq" id="WP_303680747.1">
    <property type="nucleotide sequence ID" value="NZ_LVWG01000011.1"/>
</dbReference>
<proteinExistence type="predicted"/>
<accession>A0A165MD24</accession>
<comment type="caution">
    <text evidence="1">The sequence shown here is derived from an EMBL/GenBank/DDBJ whole genome shotgun (WGS) entry which is preliminary data.</text>
</comment>
<reference evidence="1 2" key="1">
    <citation type="submission" date="2016-03" db="EMBL/GenBank/DDBJ databases">
        <title>Speciation and ecological success in dimly lit waters: horizontal gene transfer in a green sulfur bacteria bloom unveiled by metagenomic assembly.</title>
        <authorList>
            <person name="Llorens-Mares T."/>
            <person name="Liu Z."/>
            <person name="Allen L.Z."/>
            <person name="Rusch D.B."/>
            <person name="Craig M.T."/>
            <person name="Dupont C.L."/>
            <person name="Bryant D.A."/>
            <person name="Casamayor E.O."/>
        </authorList>
    </citation>
    <scope>NUCLEOTIDE SEQUENCE [LARGE SCALE GENOMIC DNA]</scope>
    <source>
        <strain evidence="1">CIII</strain>
    </source>
</reference>
<dbReference type="AlphaFoldDB" id="A0A165MD24"/>
<dbReference type="Proteomes" id="UP000076481">
    <property type="component" value="Unassembled WGS sequence"/>
</dbReference>
<name>A0A165MD24_PELLU</name>
<gene>
    <name evidence="1" type="ORF">A3K90_02935</name>
</gene>
<protein>
    <submittedName>
        <fullName evidence="1">Uncharacterized protein</fullName>
    </submittedName>
</protein>
<evidence type="ECO:0000313" key="2">
    <source>
        <dbReference type="Proteomes" id="UP000076481"/>
    </source>
</evidence>
<dbReference type="EMBL" id="LVWG01000011">
    <property type="protein sequence ID" value="KZK75101.1"/>
    <property type="molecule type" value="Genomic_DNA"/>
</dbReference>
<evidence type="ECO:0000313" key="1">
    <source>
        <dbReference type="EMBL" id="KZK75101.1"/>
    </source>
</evidence>